<protein>
    <submittedName>
        <fullName evidence="1">Uncharacterized protein</fullName>
    </submittedName>
</protein>
<organism evidence="1 2">
    <name type="scientific">Candidatus Onthomorpha intestinigallinarum</name>
    <dbReference type="NCBI Taxonomy" id="2840880"/>
    <lineage>
        <taxon>Bacteria</taxon>
        <taxon>Pseudomonadati</taxon>
        <taxon>Bacteroidota</taxon>
        <taxon>Bacteroidia</taxon>
        <taxon>Bacteroidales</taxon>
        <taxon>Candidatus Onthomorpha</taxon>
    </lineage>
</organism>
<accession>A0A9D1RFQ3</accession>
<dbReference type="Proteomes" id="UP000824267">
    <property type="component" value="Unassembled WGS sequence"/>
</dbReference>
<reference evidence="1" key="1">
    <citation type="journal article" date="2021" name="PeerJ">
        <title>Extensive microbial diversity within the chicken gut microbiome revealed by metagenomics and culture.</title>
        <authorList>
            <person name="Gilroy R."/>
            <person name="Ravi A."/>
            <person name="Getino M."/>
            <person name="Pursley I."/>
            <person name="Horton D.L."/>
            <person name="Alikhan N.F."/>
            <person name="Baker D."/>
            <person name="Gharbi K."/>
            <person name="Hall N."/>
            <person name="Watson M."/>
            <person name="Adriaenssens E.M."/>
            <person name="Foster-Nyarko E."/>
            <person name="Jarju S."/>
            <person name="Secka A."/>
            <person name="Antonio M."/>
            <person name="Oren A."/>
            <person name="Chaudhuri R.R."/>
            <person name="La Ragione R."/>
            <person name="Hildebrand F."/>
            <person name="Pallen M.J."/>
        </authorList>
    </citation>
    <scope>NUCLEOTIDE SEQUENCE</scope>
    <source>
        <strain evidence="1">Gambia16-930</strain>
    </source>
</reference>
<gene>
    <name evidence="1" type="ORF">IAC47_04035</name>
</gene>
<dbReference type="EMBL" id="DXGG01000132">
    <property type="protein sequence ID" value="HIW87426.1"/>
    <property type="molecule type" value="Genomic_DNA"/>
</dbReference>
<evidence type="ECO:0000313" key="2">
    <source>
        <dbReference type="Proteomes" id="UP000824267"/>
    </source>
</evidence>
<reference evidence="1" key="2">
    <citation type="submission" date="2021-04" db="EMBL/GenBank/DDBJ databases">
        <authorList>
            <person name="Gilroy R."/>
        </authorList>
    </citation>
    <scope>NUCLEOTIDE SEQUENCE</scope>
    <source>
        <strain evidence="1">Gambia16-930</strain>
    </source>
</reference>
<comment type="caution">
    <text evidence="1">The sequence shown here is derived from an EMBL/GenBank/DDBJ whole genome shotgun (WGS) entry which is preliminary data.</text>
</comment>
<sequence>MKKDRETIKMSFGVFFRVDLDIKTVLIAIIINARDMRAWENTIPMIAMATVIVS</sequence>
<evidence type="ECO:0000313" key="1">
    <source>
        <dbReference type="EMBL" id="HIW87426.1"/>
    </source>
</evidence>
<dbReference type="AlphaFoldDB" id="A0A9D1RFQ3"/>
<name>A0A9D1RFQ3_9BACT</name>
<proteinExistence type="predicted"/>